<evidence type="ECO:0008006" key="8">
    <source>
        <dbReference type="Google" id="ProtNLM"/>
    </source>
</evidence>
<evidence type="ECO:0000256" key="5">
    <source>
        <dbReference type="SAM" id="Phobius"/>
    </source>
</evidence>
<sequence>MQKSDPTENGNAPNRSEFEILVIGAGIAGLSFIYALKQSQIYKDGLVNYRIIEKREGPGTDLGYPIHLSSTALESLKNLLTSTDLKKFNKFQEKLPIYHDGITISTSKNEILYRMIRSPGIKSMIEREDLMNIFRDSIEENDNQNNDNNNNNNDNNKIEYGKYVINLIQYNTHKVEVVFNDEERIKVDLVVGADGIFSSTRNQLYSPSQYRVPYESNKTTKFNKHELEKLPWTTINLRSSNKKIIENWLKDQNGVNTIVGDRFSATLIPVNKGNDKTVKSTDSDDPELLGIPDTQLKENSNQAHHADSTDYIITEGENDSGVEYDNTKPAGQRSVEQVYIALTIPTNWLLKNHNGKEVKLSNFTKNSQFLHDLENDSIGIEWSTKKEFQVYSLRKTLTGGGGKGRIVLIGDSSHGTVPFCGSGASNAILDGVDLVRCLERSFEGFDSDSGNSLRDLQTHNLKLQLDKFSKSSKKRNNKLITNSKRLLWLAQGETLSFRLIRKIVFKTLDFIESVSGDRDKMEIQVRNAIERDTVIKMTKCM</sequence>
<dbReference type="PANTHER" id="PTHR46972:SF1">
    <property type="entry name" value="FAD DEPENDENT OXIDOREDUCTASE DOMAIN-CONTAINING PROTEIN"/>
    <property type="match status" value="1"/>
</dbReference>
<dbReference type="InterPro" id="IPR036188">
    <property type="entry name" value="FAD/NAD-bd_sf"/>
</dbReference>
<evidence type="ECO:0000313" key="6">
    <source>
        <dbReference type="EMBL" id="WWC91441.1"/>
    </source>
</evidence>
<organism evidence="6 7">
    <name type="scientific">Kwoniella dendrophila CBS 6074</name>
    <dbReference type="NCBI Taxonomy" id="1295534"/>
    <lineage>
        <taxon>Eukaryota</taxon>
        <taxon>Fungi</taxon>
        <taxon>Dikarya</taxon>
        <taxon>Basidiomycota</taxon>
        <taxon>Agaricomycotina</taxon>
        <taxon>Tremellomycetes</taxon>
        <taxon>Tremellales</taxon>
        <taxon>Cryptococcaceae</taxon>
        <taxon>Kwoniella</taxon>
    </lineage>
</organism>
<dbReference type="PRINTS" id="PR00420">
    <property type="entry name" value="RNGMNOXGNASE"/>
</dbReference>
<evidence type="ECO:0000256" key="2">
    <source>
        <dbReference type="ARBA" id="ARBA00022827"/>
    </source>
</evidence>
<keyword evidence="7" id="KW-1185">Reference proteome</keyword>
<keyword evidence="1" id="KW-0285">Flavoprotein</keyword>
<evidence type="ECO:0000313" key="7">
    <source>
        <dbReference type="Proteomes" id="UP001355207"/>
    </source>
</evidence>
<keyword evidence="4" id="KW-0503">Monooxygenase</keyword>
<dbReference type="Proteomes" id="UP001355207">
    <property type="component" value="Chromosome 8"/>
</dbReference>
<keyword evidence="5" id="KW-0812">Transmembrane</keyword>
<gene>
    <name evidence="6" type="ORF">L201_006387</name>
</gene>
<dbReference type="Gene3D" id="3.50.50.60">
    <property type="entry name" value="FAD/NAD(P)-binding domain"/>
    <property type="match status" value="2"/>
</dbReference>
<evidence type="ECO:0000256" key="4">
    <source>
        <dbReference type="ARBA" id="ARBA00023033"/>
    </source>
</evidence>
<name>A0AAX4K138_9TREE</name>
<evidence type="ECO:0000256" key="3">
    <source>
        <dbReference type="ARBA" id="ARBA00023002"/>
    </source>
</evidence>
<dbReference type="SUPFAM" id="SSF51905">
    <property type="entry name" value="FAD/NAD(P)-binding domain"/>
    <property type="match status" value="1"/>
</dbReference>
<dbReference type="PANTHER" id="PTHR46972">
    <property type="entry name" value="MONOOXYGENASE ASQM-RELATED"/>
    <property type="match status" value="1"/>
</dbReference>
<evidence type="ECO:0000256" key="1">
    <source>
        <dbReference type="ARBA" id="ARBA00022630"/>
    </source>
</evidence>
<accession>A0AAX4K138</accession>
<dbReference type="AlphaFoldDB" id="A0AAX4K138"/>
<reference evidence="6 7" key="1">
    <citation type="submission" date="2024-01" db="EMBL/GenBank/DDBJ databases">
        <title>Comparative genomics of Cryptococcus and Kwoniella reveals pathogenesis evolution and contrasting modes of karyotype evolution via chromosome fusion or intercentromeric recombination.</title>
        <authorList>
            <person name="Coelho M.A."/>
            <person name="David-Palma M."/>
            <person name="Shea T."/>
            <person name="Bowers K."/>
            <person name="McGinley-Smith S."/>
            <person name="Mohammad A.W."/>
            <person name="Gnirke A."/>
            <person name="Yurkov A.M."/>
            <person name="Nowrousian M."/>
            <person name="Sun S."/>
            <person name="Cuomo C.A."/>
            <person name="Heitman J."/>
        </authorList>
    </citation>
    <scope>NUCLEOTIDE SEQUENCE [LARGE SCALE GENOMIC DNA]</scope>
    <source>
        <strain evidence="6 7">CBS 6074</strain>
    </source>
</reference>
<keyword evidence="2" id="KW-0274">FAD</keyword>
<proteinExistence type="predicted"/>
<dbReference type="GeneID" id="91097056"/>
<dbReference type="EMBL" id="CP144105">
    <property type="protein sequence ID" value="WWC91441.1"/>
    <property type="molecule type" value="Genomic_DNA"/>
</dbReference>
<protein>
    <recommendedName>
        <fullName evidence="8">FAD-binding domain-containing protein</fullName>
    </recommendedName>
</protein>
<keyword evidence="3" id="KW-0560">Oxidoreductase</keyword>
<dbReference type="RefSeq" id="XP_066078203.1">
    <property type="nucleotide sequence ID" value="XM_066222106.1"/>
</dbReference>
<dbReference type="GO" id="GO:0004497">
    <property type="term" value="F:monooxygenase activity"/>
    <property type="evidence" value="ECO:0007669"/>
    <property type="project" value="UniProtKB-KW"/>
</dbReference>
<keyword evidence="5" id="KW-1133">Transmembrane helix</keyword>
<keyword evidence="5" id="KW-0472">Membrane</keyword>
<feature type="transmembrane region" description="Helical" evidence="5">
    <location>
        <begin position="20"/>
        <end position="36"/>
    </location>
</feature>